<dbReference type="Pfam" id="PF23256">
    <property type="entry name" value="CHX17_2nd"/>
    <property type="match status" value="1"/>
</dbReference>
<dbReference type="InterPro" id="IPR050794">
    <property type="entry name" value="CPA2_transporter"/>
</dbReference>
<dbReference type="Gene3D" id="1.20.1530.20">
    <property type="match status" value="1"/>
</dbReference>
<comment type="caution">
    <text evidence="14">The sequence shown here is derived from an EMBL/GenBank/DDBJ whole genome shotgun (WGS) entry which is preliminary data.</text>
</comment>
<evidence type="ECO:0000256" key="2">
    <source>
        <dbReference type="ARBA" id="ARBA00022448"/>
    </source>
</evidence>
<feature type="transmembrane region" description="Helical" evidence="10">
    <location>
        <begin position="329"/>
        <end position="349"/>
    </location>
</feature>
<evidence type="ECO:0000256" key="4">
    <source>
        <dbReference type="ARBA" id="ARBA00022692"/>
    </source>
</evidence>
<protein>
    <recommendedName>
        <fullName evidence="16">Cation/H+ exchanger domain-containing protein</fullName>
    </recommendedName>
</protein>
<dbReference type="EMBL" id="CAMGYJ010000009">
    <property type="protein sequence ID" value="CAI0542742.1"/>
    <property type="molecule type" value="Genomic_DNA"/>
</dbReference>
<organism evidence="14 15">
    <name type="scientific">Linum tenue</name>
    <dbReference type="NCBI Taxonomy" id="586396"/>
    <lineage>
        <taxon>Eukaryota</taxon>
        <taxon>Viridiplantae</taxon>
        <taxon>Streptophyta</taxon>
        <taxon>Embryophyta</taxon>
        <taxon>Tracheophyta</taxon>
        <taxon>Spermatophyta</taxon>
        <taxon>Magnoliopsida</taxon>
        <taxon>eudicotyledons</taxon>
        <taxon>Gunneridae</taxon>
        <taxon>Pentapetalae</taxon>
        <taxon>rosids</taxon>
        <taxon>fabids</taxon>
        <taxon>Malpighiales</taxon>
        <taxon>Linaceae</taxon>
        <taxon>Linum</taxon>
    </lineage>
</organism>
<feature type="transmembrane region" description="Helical" evidence="10">
    <location>
        <begin position="361"/>
        <end position="380"/>
    </location>
</feature>
<evidence type="ECO:0000256" key="8">
    <source>
        <dbReference type="ARBA" id="ARBA00023136"/>
    </source>
</evidence>
<dbReference type="PANTHER" id="PTHR32468">
    <property type="entry name" value="CATION/H + ANTIPORTER"/>
    <property type="match status" value="1"/>
</dbReference>
<dbReference type="InterPro" id="IPR057291">
    <property type="entry name" value="CHX17_2nd"/>
</dbReference>
<feature type="transmembrane region" description="Helical" evidence="10">
    <location>
        <begin position="274"/>
        <end position="293"/>
    </location>
</feature>
<keyword evidence="6 10" id="KW-1133">Transmembrane helix</keyword>
<keyword evidence="4 10" id="KW-0812">Transmembrane</keyword>
<dbReference type="GO" id="GO:0006885">
    <property type="term" value="P:regulation of pH"/>
    <property type="evidence" value="ECO:0007669"/>
    <property type="project" value="TreeGrafter"/>
</dbReference>
<feature type="domain" description="Cation/H(+) antiporter C-terminal" evidence="13">
    <location>
        <begin position="647"/>
        <end position="801"/>
    </location>
</feature>
<keyword evidence="8 10" id="KW-0472">Membrane</keyword>
<feature type="domain" description="Cation/H(+) antiporter central" evidence="12">
    <location>
        <begin position="492"/>
        <end position="627"/>
    </location>
</feature>
<feature type="transmembrane region" description="Helical" evidence="10">
    <location>
        <begin position="142"/>
        <end position="163"/>
    </location>
</feature>
<accession>A0AAV0QET9</accession>
<keyword evidence="7" id="KW-0406">Ion transport</keyword>
<dbReference type="Pfam" id="PF00999">
    <property type="entry name" value="Na_H_Exchanger"/>
    <property type="match status" value="1"/>
</dbReference>
<feature type="transmembrane region" description="Helical" evidence="10">
    <location>
        <begin position="111"/>
        <end position="130"/>
    </location>
</feature>
<reference evidence="14" key="1">
    <citation type="submission" date="2022-08" db="EMBL/GenBank/DDBJ databases">
        <authorList>
            <person name="Gutierrez-Valencia J."/>
        </authorList>
    </citation>
    <scope>NUCLEOTIDE SEQUENCE</scope>
</reference>
<evidence type="ECO:0000256" key="9">
    <source>
        <dbReference type="ARBA" id="ARBA00038341"/>
    </source>
</evidence>
<evidence type="ECO:0000256" key="7">
    <source>
        <dbReference type="ARBA" id="ARBA00023065"/>
    </source>
</evidence>
<evidence type="ECO:0000256" key="6">
    <source>
        <dbReference type="ARBA" id="ARBA00022989"/>
    </source>
</evidence>
<evidence type="ECO:0000313" key="15">
    <source>
        <dbReference type="Proteomes" id="UP001154282"/>
    </source>
</evidence>
<evidence type="ECO:0008006" key="16">
    <source>
        <dbReference type="Google" id="ProtNLM"/>
    </source>
</evidence>
<evidence type="ECO:0000256" key="5">
    <source>
        <dbReference type="ARBA" id="ARBA00022958"/>
    </source>
</evidence>
<feature type="transmembrane region" description="Helical" evidence="10">
    <location>
        <begin position="43"/>
        <end position="65"/>
    </location>
</feature>
<dbReference type="GO" id="GO:0015297">
    <property type="term" value="F:antiporter activity"/>
    <property type="evidence" value="ECO:0007669"/>
    <property type="project" value="InterPro"/>
</dbReference>
<feature type="transmembrane region" description="Helical" evidence="10">
    <location>
        <begin position="417"/>
        <end position="435"/>
    </location>
</feature>
<keyword evidence="15" id="KW-1185">Reference proteome</keyword>
<dbReference type="Proteomes" id="UP001154282">
    <property type="component" value="Unassembled WGS sequence"/>
</dbReference>
<dbReference type="InterPro" id="IPR006153">
    <property type="entry name" value="Cation/H_exchanger_TM"/>
</dbReference>
<keyword evidence="5" id="KW-0630">Potassium</keyword>
<evidence type="ECO:0000259" key="11">
    <source>
        <dbReference type="Pfam" id="PF00999"/>
    </source>
</evidence>
<dbReference type="GO" id="GO:0016020">
    <property type="term" value="C:membrane"/>
    <property type="evidence" value="ECO:0007669"/>
    <property type="project" value="UniProtKB-SubCell"/>
</dbReference>
<dbReference type="Gene3D" id="3.40.50.12370">
    <property type="match status" value="1"/>
</dbReference>
<name>A0AAV0QET9_9ROSI</name>
<gene>
    <name evidence="14" type="ORF">LITE_LOCUS42600</name>
</gene>
<keyword evidence="3" id="KW-0633">Potassium transport</keyword>
<evidence type="ECO:0000256" key="10">
    <source>
        <dbReference type="SAM" id="Phobius"/>
    </source>
</evidence>
<dbReference type="PANTHER" id="PTHR32468:SF134">
    <property type="entry name" value="CATION_H+ EXCHANGER DOMAIN-CONTAINING PROTEIN"/>
    <property type="match status" value="1"/>
</dbReference>
<feature type="transmembrane region" description="Helical" evidence="10">
    <location>
        <begin position="72"/>
        <end position="91"/>
    </location>
</feature>
<comment type="similarity">
    <text evidence="9">Belongs to the monovalent cation:proton antiporter 2 (CPA2) transporter (TC 2.A.37) family. CHX (TC 2.A.37.4) subfamily.</text>
</comment>
<evidence type="ECO:0000313" key="14">
    <source>
        <dbReference type="EMBL" id="CAI0542742.1"/>
    </source>
</evidence>
<evidence type="ECO:0000259" key="12">
    <source>
        <dbReference type="Pfam" id="PF23256"/>
    </source>
</evidence>
<dbReference type="GO" id="GO:1902600">
    <property type="term" value="P:proton transmembrane transport"/>
    <property type="evidence" value="ECO:0007669"/>
    <property type="project" value="InterPro"/>
</dbReference>
<dbReference type="GO" id="GO:0006813">
    <property type="term" value="P:potassium ion transport"/>
    <property type="evidence" value="ECO:0007669"/>
    <property type="project" value="UniProtKB-KW"/>
</dbReference>
<dbReference type="AlphaFoldDB" id="A0AAV0QET9"/>
<comment type="subcellular location">
    <subcellularLocation>
        <location evidence="1">Membrane</location>
        <topology evidence="1">Multi-pass membrane protein</topology>
    </subcellularLocation>
</comment>
<evidence type="ECO:0000256" key="1">
    <source>
        <dbReference type="ARBA" id="ARBA00004141"/>
    </source>
</evidence>
<dbReference type="GO" id="GO:0012505">
    <property type="term" value="C:endomembrane system"/>
    <property type="evidence" value="ECO:0007669"/>
    <property type="project" value="TreeGrafter"/>
</dbReference>
<feature type="transmembrane region" description="Helical" evidence="10">
    <location>
        <begin position="209"/>
        <end position="231"/>
    </location>
</feature>
<feature type="domain" description="Cation/H+ exchanger transmembrane" evidence="11">
    <location>
        <begin position="60"/>
        <end position="437"/>
    </location>
</feature>
<evidence type="ECO:0000259" key="13">
    <source>
        <dbReference type="Pfam" id="PF23259"/>
    </source>
</evidence>
<feature type="transmembrane region" description="Helical" evidence="10">
    <location>
        <begin position="237"/>
        <end position="262"/>
    </location>
</feature>
<proteinExistence type="inferred from homology"/>
<evidence type="ECO:0000256" key="3">
    <source>
        <dbReference type="ARBA" id="ARBA00022538"/>
    </source>
</evidence>
<keyword evidence="2" id="KW-0813">Transport</keyword>
<sequence length="806" mass="89050">MSKVASNVSFTNEQVCYTFPARLRSGGVFSPAERLGVPPLDDFFTGTVQLLNIQILMIVILSNLLHFFLHRLGIISFTSQCLAGVILGPTILAKYDYYRDHIFPQKSQDALVVTANMGYSMFMFLTGVKMDFGMLLRSGRKVMILGIATVLLPYMIGLGFQFTRIEAAPGLLERMQIIGSTAIQSMTTFPVVSHLMTELKLTNTELGRLALSTSLISGIVAASLELGATIITQIRGILNAGLTLGSALFAAFVLRPIMVWVIGQTPEGQKVHPACVPLLFAVAVVYEIFFDAMNQSPAMGPFVLGLAVPPGPPLGSAVVQSMETVTTSVFFPLFVVTAVMRGDLASFFWEFDNKGYYGSSLVMATVTKFLVCLFLSLPWMPRRDSVVLSLIMCSKGVYELSVYTFHRDTTSINEGYFSLNVVAIFINTVIIPILIKHLYDPSRKYAGYQSRNLFSLKPRTELRVLPCIYKPDHIISTINLLDLTCPTQDNPLGVYALHLVELVGRATPVFVSHQKQKPVSDSCSIDVILAFNQYERRSQQQHIGTPHAAATTTTVGTFTSISHHRFMSDDICTLALDKEVSLLLLPFHVKWGADGRVECADNSFRIVNSKVLERAPCSVGIFFDRGSFVSRQTTSDGGDDQPDHFYSVCVIYMGGGDDHEALCFAMRAAREPSLRLTILHLVPSDDDDDDMSVSRRRNARMASERLYDEVVLKEAMKGISGLANVRYEEHAVEDGPQTALLVREIANEHDLFVVGRRHGLDSKQTMGLTEWSEFPELGVVGDLLASPDLETKTSVLVVQQQKQVKK</sequence>
<dbReference type="InterPro" id="IPR038770">
    <property type="entry name" value="Na+/solute_symporter_sf"/>
</dbReference>
<dbReference type="InterPro" id="IPR057290">
    <property type="entry name" value="CHX17_C"/>
</dbReference>
<dbReference type="Pfam" id="PF23259">
    <property type="entry name" value="CHX17_C"/>
    <property type="match status" value="1"/>
</dbReference>